<keyword evidence="3 7" id="KW-0812">Transmembrane</keyword>
<name>A0AAW0NFD8_9GOBI</name>
<proteinExistence type="inferred from homology"/>
<evidence type="ECO:0008006" key="10">
    <source>
        <dbReference type="Google" id="ProtNLM"/>
    </source>
</evidence>
<feature type="transmembrane region" description="Helical" evidence="7">
    <location>
        <begin position="130"/>
        <end position="157"/>
    </location>
</feature>
<evidence type="ECO:0000313" key="9">
    <source>
        <dbReference type="Proteomes" id="UP001460270"/>
    </source>
</evidence>
<comment type="subcellular location">
    <subcellularLocation>
        <location evidence="1">Membrane</location>
        <topology evidence="1">Multi-pass membrane protein</topology>
    </subcellularLocation>
</comment>
<dbReference type="EMBL" id="JBBPFD010000017">
    <property type="protein sequence ID" value="KAK7891910.1"/>
    <property type="molecule type" value="Genomic_DNA"/>
</dbReference>
<evidence type="ECO:0000256" key="5">
    <source>
        <dbReference type="ARBA" id="ARBA00023136"/>
    </source>
</evidence>
<evidence type="ECO:0000313" key="8">
    <source>
        <dbReference type="EMBL" id="KAK7891910.1"/>
    </source>
</evidence>
<feature type="transmembrane region" description="Helical" evidence="7">
    <location>
        <begin position="399"/>
        <end position="419"/>
    </location>
</feature>
<feature type="transmembrane region" description="Helical" evidence="7">
    <location>
        <begin position="60"/>
        <end position="84"/>
    </location>
</feature>
<reference evidence="9" key="1">
    <citation type="submission" date="2024-04" db="EMBL/GenBank/DDBJ databases">
        <title>Salinicola lusitanus LLJ914,a marine bacterium isolated from the Okinawa Trough.</title>
        <authorList>
            <person name="Li J."/>
        </authorList>
    </citation>
    <scope>NUCLEOTIDE SEQUENCE [LARGE SCALE GENOMIC DNA]</scope>
</reference>
<feature type="transmembrane region" description="Helical" evidence="7">
    <location>
        <begin position="326"/>
        <end position="344"/>
    </location>
</feature>
<comment type="similarity">
    <text evidence="2">Belongs to the autoinducer-2 exporter (AI-2E) (TC 2.A.86) family.</text>
</comment>
<feature type="transmembrane region" description="Helical" evidence="7">
    <location>
        <begin position="350"/>
        <end position="368"/>
    </location>
</feature>
<dbReference type="PANTHER" id="PTHR21716:SF4">
    <property type="entry name" value="TRANSMEMBRANE PROTEIN 245"/>
    <property type="match status" value="1"/>
</dbReference>
<comment type="caution">
    <text evidence="8">The sequence shown here is derived from an EMBL/GenBank/DDBJ whole genome shotgun (WGS) entry which is preliminary data.</text>
</comment>
<dbReference type="PANTHER" id="PTHR21716">
    <property type="entry name" value="TRANSMEMBRANE PROTEIN"/>
    <property type="match status" value="1"/>
</dbReference>
<keyword evidence="5 7" id="KW-0472">Membrane</keyword>
<evidence type="ECO:0000256" key="7">
    <source>
        <dbReference type="SAM" id="Phobius"/>
    </source>
</evidence>
<feature type="transmembrane region" description="Helical" evidence="7">
    <location>
        <begin position="612"/>
        <end position="630"/>
    </location>
</feature>
<feature type="region of interest" description="Disordered" evidence="6">
    <location>
        <begin position="278"/>
        <end position="302"/>
    </location>
</feature>
<feature type="compositionally biased region" description="Low complexity" evidence="6">
    <location>
        <begin position="12"/>
        <end position="22"/>
    </location>
</feature>
<feature type="transmembrane region" description="Helical" evidence="7">
    <location>
        <begin position="675"/>
        <end position="700"/>
    </location>
</feature>
<dbReference type="Proteomes" id="UP001460270">
    <property type="component" value="Unassembled WGS sequence"/>
</dbReference>
<dbReference type="AlphaFoldDB" id="A0AAW0NFD8"/>
<protein>
    <recommendedName>
        <fullName evidence="10">Transmembrane protein 245</fullName>
    </recommendedName>
</protein>
<feature type="region of interest" description="Disordered" evidence="6">
    <location>
        <begin position="1"/>
        <end position="22"/>
    </location>
</feature>
<keyword evidence="9" id="KW-1185">Reference proteome</keyword>
<evidence type="ECO:0000256" key="1">
    <source>
        <dbReference type="ARBA" id="ARBA00004141"/>
    </source>
</evidence>
<evidence type="ECO:0000256" key="6">
    <source>
        <dbReference type="SAM" id="MobiDB-lite"/>
    </source>
</evidence>
<feature type="transmembrane region" description="Helical" evidence="7">
    <location>
        <begin position="163"/>
        <end position="192"/>
    </location>
</feature>
<feature type="transmembrane region" description="Helical" evidence="7">
    <location>
        <begin position="556"/>
        <end position="575"/>
    </location>
</feature>
<organism evidence="8 9">
    <name type="scientific">Mugilogobius chulae</name>
    <name type="common">yellowstripe goby</name>
    <dbReference type="NCBI Taxonomy" id="88201"/>
    <lineage>
        <taxon>Eukaryota</taxon>
        <taxon>Metazoa</taxon>
        <taxon>Chordata</taxon>
        <taxon>Craniata</taxon>
        <taxon>Vertebrata</taxon>
        <taxon>Euteleostomi</taxon>
        <taxon>Actinopterygii</taxon>
        <taxon>Neopterygii</taxon>
        <taxon>Teleostei</taxon>
        <taxon>Neoteleostei</taxon>
        <taxon>Acanthomorphata</taxon>
        <taxon>Gobiaria</taxon>
        <taxon>Gobiiformes</taxon>
        <taxon>Gobioidei</taxon>
        <taxon>Gobiidae</taxon>
        <taxon>Gobionellinae</taxon>
        <taxon>Mugilogobius</taxon>
    </lineage>
</organism>
<accession>A0AAW0NFD8</accession>
<evidence type="ECO:0000256" key="2">
    <source>
        <dbReference type="ARBA" id="ARBA00009773"/>
    </source>
</evidence>
<evidence type="ECO:0000256" key="3">
    <source>
        <dbReference type="ARBA" id="ARBA00022692"/>
    </source>
</evidence>
<dbReference type="InterPro" id="IPR002549">
    <property type="entry name" value="AI-2E-like"/>
</dbReference>
<feature type="transmembrane region" description="Helical" evidence="7">
    <location>
        <begin position="637"/>
        <end position="655"/>
    </location>
</feature>
<dbReference type="GO" id="GO:0016020">
    <property type="term" value="C:membrane"/>
    <property type="evidence" value="ECO:0007669"/>
    <property type="project" value="UniProtKB-SubCell"/>
</dbReference>
<evidence type="ECO:0000256" key="4">
    <source>
        <dbReference type="ARBA" id="ARBA00022989"/>
    </source>
</evidence>
<gene>
    <name evidence="8" type="ORF">WMY93_023873</name>
</gene>
<sequence length="738" mass="81013">MADEEDSPPEPSAASPQKSPQAARPHFVSFSESVQPAMGMMSQLLSQPTSLKFDKNIKQAFYNTGAMIFVLICCGAAVLVFFILEAFLRPLLWAVLCGTFLHPFKHSLARLGRSWLSGLQDTGTPIVLGTLLRLTFLVVLGAGAPLVYCMYLFWSVVGMQVVLGHFCGVIGALLDCFHLVWVGTVVVGYLLAVCFKWSPSTEHYLRALALPVWTILLFYIVSLTGSWKVFVFVVVVALLIVGSQEKPPVPGTGELPGQMLSFAANTIYMAISCSNLQPKTEPGAETDGIESLGPATIPPTPGLSRTRSLPAGLFQKEKTAQKASDIYFILLVWAIVLVQIWLNLWILQLLPIPVAAWVVLSSFTLLFVKRYSQTGITHFLKSVATYCMVVWLERSLDKIISIFIIFLLVMGTLLMALLLTAMVHHESVHIIEVTSNLINETVSNHPEWANWLPEARVIQKALNSAATNVYQHGREYITQRNVTHSGRHRGQKLMHRQNSWLVDILDWKDIASFLQENIETLLSILESLWIVMSRNVGLLISTTTTLLTVLFHSGTALLNFALSLVIFLTTLFYLLSSSGEYYKPVKWVISLTPLSQPGRPQTSSVSLWKKPSALAAILGAVPFLGTYWAAGEGVKALLLLIFHLLPTYFVDTAIYSDISGGGHPYLTGLAVAGGAYYLGLEGAIIGPILLCILVVAANIYSAMLMSPSSALPTPVQPTWPTHPMRVFESTPVAKKPSD</sequence>
<keyword evidence="4 7" id="KW-1133">Transmembrane helix</keyword>